<dbReference type="SUPFAM" id="SSF52317">
    <property type="entry name" value="Class I glutamine amidotransferase-like"/>
    <property type="match status" value="1"/>
</dbReference>
<comment type="catalytic activity">
    <reaction evidence="2">
        <text>4-(gamma-L-glutamylamino)butanoate + H2O = 4-aminobutanoate + L-glutamate</text>
        <dbReference type="Rhea" id="RHEA:19737"/>
        <dbReference type="ChEBI" id="CHEBI:15377"/>
        <dbReference type="ChEBI" id="CHEBI:29985"/>
        <dbReference type="ChEBI" id="CHEBI:58800"/>
        <dbReference type="ChEBI" id="CHEBI:59888"/>
        <dbReference type="EC" id="3.5.1.94"/>
    </reaction>
</comment>
<dbReference type="PROSITE" id="PS51273">
    <property type="entry name" value="GATASE_TYPE_1"/>
    <property type="match status" value="1"/>
</dbReference>
<dbReference type="GO" id="GO:0033969">
    <property type="term" value="F:gamma-glutamyl-gamma-aminobutyrate hydrolase activity"/>
    <property type="evidence" value="ECO:0007669"/>
    <property type="project" value="UniProtKB-EC"/>
</dbReference>
<dbReference type="InterPro" id="IPR011697">
    <property type="entry name" value="Peptidase_C26"/>
</dbReference>
<evidence type="ECO:0000256" key="3">
    <source>
        <dbReference type="ARBA" id="ARBA00055068"/>
    </source>
</evidence>
<dbReference type="EMBL" id="JACHXU010000026">
    <property type="protein sequence ID" value="MBB3209742.1"/>
    <property type="molecule type" value="Genomic_DNA"/>
</dbReference>
<dbReference type="GO" id="GO:0016740">
    <property type="term" value="F:transferase activity"/>
    <property type="evidence" value="ECO:0007669"/>
    <property type="project" value="UniProtKB-KW"/>
</dbReference>
<evidence type="ECO:0000256" key="4">
    <source>
        <dbReference type="ARBA" id="ARBA00060634"/>
    </source>
</evidence>
<dbReference type="GO" id="GO:0006598">
    <property type="term" value="P:polyamine catabolic process"/>
    <property type="evidence" value="ECO:0007669"/>
    <property type="project" value="TreeGrafter"/>
</dbReference>
<keyword evidence="7" id="KW-1185">Reference proteome</keyword>
<reference evidence="6 7" key="1">
    <citation type="submission" date="2020-08" db="EMBL/GenBank/DDBJ databases">
        <title>Genomic Encyclopedia of Type Strains, Phase III (KMG-III): the genomes of soil and plant-associated and newly described type strains.</title>
        <authorList>
            <person name="Whitman W."/>
        </authorList>
    </citation>
    <scope>NUCLEOTIDE SEQUENCE [LARGE SCALE GENOMIC DNA]</scope>
    <source>
        <strain evidence="6 7">CECT 8075</strain>
    </source>
</reference>
<comment type="similarity">
    <text evidence="1">Belongs to the peptidase C26 family.</text>
</comment>
<dbReference type="FunFam" id="3.40.50.880:FF:000030">
    <property type="entry name" value="Gamma-glutamyl-gamma-aminobutyrate hydrolase PuuD"/>
    <property type="match status" value="1"/>
</dbReference>
<evidence type="ECO:0000256" key="1">
    <source>
        <dbReference type="ARBA" id="ARBA00011083"/>
    </source>
</evidence>
<comment type="caution">
    <text evidence="6">The sequence shown here is derived from an EMBL/GenBank/DDBJ whole genome shotgun (WGS) entry which is preliminary data.</text>
</comment>
<dbReference type="PANTHER" id="PTHR43235">
    <property type="entry name" value="GLUTAMINE AMIDOTRANSFERASE PB2B2.05-RELATED"/>
    <property type="match status" value="1"/>
</dbReference>
<comment type="pathway">
    <text evidence="4">Amine and polyamine degradation; putrescine degradation; 4-aminobutanoate from putrescine: step 4/4.</text>
</comment>
<protein>
    <recommendedName>
        <fullName evidence="5">gamma-glutamyl-gamma-aminobutyrate hydrolase</fullName>
        <ecNumber evidence="5">3.5.1.94</ecNumber>
    </recommendedName>
</protein>
<dbReference type="Gene3D" id="3.40.50.880">
    <property type="match status" value="1"/>
</dbReference>
<dbReference type="AlphaFoldDB" id="A0A7W5E4L2"/>
<name>A0A7W5E4L2_9BACT</name>
<dbReference type="Pfam" id="PF07722">
    <property type="entry name" value="Peptidase_C26"/>
    <property type="match status" value="1"/>
</dbReference>
<keyword evidence="6" id="KW-0808">Transferase</keyword>
<dbReference type="InterPro" id="IPR044668">
    <property type="entry name" value="PuuD-like"/>
</dbReference>
<comment type="function">
    <text evidence="3">Involved in the breakdown of putrescine via hydrolysis of the gamma-glutamyl linkage of gamma-glutamyl-gamma-aminobutyrate.</text>
</comment>
<dbReference type="InterPro" id="IPR029062">
    <property type="entry name" value="Class_I_gatase-like"/>
</dbReference>
<proteinExistence type="inferred from homology"/>
<evidence type="ECO:0000256" key="5">
    <source>
        <dbReference type="ARBA" id="ARBA00066788"/>
    </source>
</evidence>
<organism evidence="6 7">
    <name type="scientific">Aporhodopirellula rubra</name>
    <dbReference type="NCBI Taxonomy" id="980271"/>
    <lineage>
        <taxon>Bacteria</taxon>
        <taxon>Pseudomonadati</taxon>
        <taxon>Planctomycetota</taxon>
        <taxon>Planctomycetia</taxon>
        <taxon>Pirellulales</taxon>
        <taxon>Pirellulaceae</taxon>
        <taxon>Aporhodopirellula</taxon>
    </lineage>
</organism>
<evidence type="ECO:0000256" key="2">
    <source>
        <dbReference type="ARBA" id="ARBA00052718"/>
    </source>
</evidence>
<dbReference type="Proteomes" id="UP000536179">
    <property type="component" value="Unassembled WGS sequence"/>
</dbReference>
<gene>
    <name evidence="6" type="ORF">FHS27_005582</name>
</gene>
<evidence type="ECO:0000313" key="6">
    <source>
        <dbReference type="EMBL" id="MBB3209742.1"/>
    </source>
</evidence>
<dbReference type="GO" id="GO:0005829">
    <property type="term" value="C:cytosol"/>
    <property type="evidence" value="ECO:0007669"/>
    <property type="project" value="TreeGrafter"/>
</dbReference>
<accession>A0A7W5E4L2</accession>
<dbReference type="PANTHER" id="PTHR43235:SF1">
    <property type="entry name" value="GLUTAMINE AMIDOTRANSFERASE PB2B2.05-RELATED"/>
    <property type="match status" value="1"/>
</dbReference>
<keyword evidence="6" id="KW-0315">Glutamine amidotransferase</keyword>
<evidence type="ECO:0000313" key="7">
    <source>
        <dbReference type="Proteomes" id="UP000536179"/>
    </source>
</evidence>
<dbReference type="CDD" id="cd01745">
    <property type="entry name" value="GATase1_2"/>
    <property type="match status" value="1"/>
</dbReference>
<dbReference type="RefSeq" id="WP_009094570.1">
    <property type="nucleotide sequence ID" value="NZ_JACHXU010000026.1"/>
</dbReference>
<dbReference type="EC" id="3.5.1.94" evidence="5"/>
<sequence length="257" mass="28231">MPRKPLIGINADFRAAARTTPAFAYIAEGYYRSIINAGGVPVLVPPQIDEESAHTILDAVEGFMFIGGADLDPRNDGFMLHPSVRPLDAGREQSDRMLMAEIAERRMPVFGIGTGMQLINVQQGGNLFLHIKEDLPSAVPHLDVQDTNHRHTLDVVSDSLIGRVYGDGEIRVTSRHHMAIDEVAPGFRVTARCPDGVIEAIESEMLDWFAIGTQFHPESDAASALDIRIFEEFVDAVRERSQQLEGTTESGDLQLVA</sequence>